<dbReference type="AlphaFoldDB" id="A0A1Y1YGI5"/>
<keyword evidence="3" id="KW-1185">Reference proteome</keyword>
<feature type="region of interest" description="Disordered" evidence="1">
    <location>
        <begin position="25"/>
        <end position="52"/>
    </location>
</feature>
<evidence type="ECO:0000313" key="3">
    <source>
        <dbReference type="Proteomes" id="UP000193144"/>
    </source>
</evidence>
<dbReference type="EMBL" id="MCFA01000241">
    <property type="protein sequence ID" value="ORX97095.1"/>
    <property type="molecule type" value="Genomic_DNA"/>
</dbReference>
<dbReference type="Proteomes" id="UP000193144">
    <property type="component" value="Unassembled WGS sequence"/>
</dbReference>
<sequence length="187" mass="20312">MSCGGGFACCGLPVGPHLVRAPLARSDRLREEATDDQRDRGGRLSATDGATQQDTLKTFQGEPHKNSYRKRSQLAWTPWTQWSPCKANFQPQLSYHPSPRIERESDLGRFGGGDCGVVDICSAEDASVLAACGGYIDQEAVISCFAPAKASRRRPYRFQASMPLGGSLKALYLTGPPNLRPARAARN</sequence>
<evidence type="ECO:0000256" key="1">
    <source>
        <dbReference type="SAM" id="MobiDB-lite"/>
    </source>
</evidence>
<comment type="caution">
    <text evidence="2">The sequence shown here is derived from an EMBL/GenBank/DDBJ whole genome shotgun (WGS) entry which is preliminary data.</text>
</comment>
<organism evidence="2 3">
    <name type="scientific">Clohesyomyces aquaticus</name>
    <dbReference type="NCBI Taxonomy" id="1231657"/>
    <lineage>
        <taxon>Eukaryota</taxon>
        <taxon>Fungi</taxon>
        <taxon>Dikarya</taxon>
        <taxon>Ascomycota</taxon>
        <taxon>Pezizomycotina</taxon>
        <taxon>Dothideomycetes</taxon>
        <taxon>Pleosporomycetidae</taxon>
        <taxon>Pleosporales</taxon>
        <taxon>Lindgomycetaceae</taxon>
        <taxon>Clohesyomyces</taxon>
    </lineage>
</organism>
<protein>
    <submittedName>
        <fullName evidence="2">Uncharacterized protein</fullName>
    </submittedName>
</protein>
<accession>A0A1Y1YGI5</accession>
<gene>
    <name evidence="2" type="ORF">BCR34DRAFT_172398</name>
</gene>
<reference evidence="2 3" key="1">
    <citation type="submission" date="2016-07" db="EMBL/GenBank/DDBJ databases">
        <title>Pervasive Adenine N6-methylation of Active Genes in Fungi.</title>
        <authorList>
            <consortium name="DOE Joint Genome Institute"/>
            <person name="Mondo S.J."/>
            <person name="Dannebaum R.O."/>
            <person name="Kuo R.C."/>
            <person name="Labutti K."/>
            <person name="Haridas S."/>
            <person name="Kuo A."/>
            <person name="Salamov A."/>
            <person name="Ahrendt S.R."/>
            <person name="Lipzen A."/>
            <person name="Sullivan W."/>
            <person name="Andreopoulos W.B."/>
            <person name="Clum A."/>
            <person name="Lindquist E."/>
            <person name="Daum C."/>
            <person name="Ramamoorthy G.K."/>
            <person name="Gryganskyi A."/>
            <person name="Culley D."/>
            <person name="Magnuson J.K."/>
            <person name="James T.Y."/>
            <person name="O'Malley M.A."/>
            <person name="Stajich J.E."/>
            <person name="Spatafora J.W."/>
            <person name="Visel A."/>
            <person name="Grigoriev I.V."/>
        </authorList>
    </citation>
    <scope>NUCLEOTIDE SEQUENCE [LARGE SCALE GENOMIC DNA]</scope>
    <source>
        <strain evidence="2 3">CBS 115471</strain>
    </source>
</reference>
<feature type="compositionally biased region" description="Basic and acidic residues" evidence="1">
    <location>
        <begin position="25"/>
        <end position="42"/>
    </location>
</feature>
<proteinExistence type="predicted"/>
<evidence type="ECO:0000313" key="2">
    <source>
        <dbReference type="EMBL" id="ORX97095.1"/>
    </source>
</evidence>
<name>A0A1Y1YGI5_9PLEO</name>